<protein>
    <submittedName>
        <fullName evidence="3">Acyl-CoA dehydrogenase</fullName>
    </submittedName>
</protein>
<feature type="domain" description="Acyl-CoA dehydrogenase/oxidase N-terminal" evidence="2">
    <location>
        <begin position="27"/>
        <end position="117"/>
    </location>
</feature>
<sequence>MDAGGASGMTTRSLPPLDARLRDWLDAYADALDDGSAAPESVMPALAQAGQFSIGVPDSLGGTGGAITDAILAVASVAARSLTAAFVFWGQRTFIEYLLQSPNTGLRDRLLPALLDGRHAGATGLSNAMKYLGGIESLQIRAVETGHALDIEGTLPWVTNLRKEGFVVAAVAGRANGQTPVIVAIPHDAPGVSRSDDLDLVAMRSSNTAAIDLARVALDDSWIIAVEAMPFLARVRPAFLGLQCGLSIGLAQRCLDEARRAADALSAEIDTLDHRLATVTQRLLDGVASGVFRAHAAPLFEIRIELAAIASAAAALEIQSAGGRGYLRPKREDREDLGNAAPLRASTHAVAQVAAPAPMSAPPATRDGGVARRWREAAFIPVVTPSLTQLKLELARRATSTAA</sequence>
<keyword evidence="4" id="KW-1185">Reference proteome</keyword>
<dbReference type="PANTHER" id="PTHR43884:SF12">
    <property type="entry name" value="ISOVALERYL-COA DEHYDROGENASE, MITOCHONDRIAL-RELATED"/>
    <property type="match status" value="1"/>
</dbReference>
<dbReference type="GO" id="GO:0050660">
    <property type="term" value="F:flavin adenine dinucleotide binding"/>
    <property type="evidence" value="ECO:0007669"/>
    <property type="project" value="InterPro"/>
</dbReference>
<dbReference type="RefSeq" id="WP_121087657.1">
    <property type="nucleotide sequence ID" value="NZ_RBZU01000006.1"/>
</dbReference>
<name>A0A494XSG2_9BURK</name>
<accession>A0A494XSG2</accession>
<dbReference type="AlphaFoldDB" id="A0A494XSG2"/>
<dbReference type="SUPFAM" id="SSF56645">
    <property type="entry name" value="Acyl-CoA dehydrogenase NM domain-like"/>
    <property type="match status" value="1"/>
</dbReference>
<dbReference type="GO" id="GO:0003995">
    <property type="term" value="F:acyl-CoA dehydrogenase activity"/>
    <property type="evidence" value="ECO:0007669"/>
    <property type="project" value="TreeGrafter"/>
</dbReference>
<proteinExistence type="predicted"/>
<evidence type="ECO:0000313" key="3">
    <source>
        <dbReference type="EMBL" id="RKP53582.1"/>
    </source>
</evidence>
<gene>
    <name evidence="3" type="ORF">D7S86_14990</name>
</gene>
<comment type="caution">
    <text evidence="3">The sequence shown here is derived from an EMBL/GenBank/DDBJ whole genome shotgun (WGS) entry which is preliminary data.</text>
</comment>
<dbReference type="InterPro" id="IPR037069">
    <property type="entry name" value="AcylCoA_DH/ox_N_sf"/>
</dbReference>
<dbReference type="OrthoDB" id="2564795at2"/>
<evidence type="ECO:0000256" key="1">
    <source>
        <dbReference type="SAM" id="Coils"/>
    </source>
</evidence>
<dbReference type="Pfam" id="PF02771">
    <property type="entry name" value="Acyl-CoA_dh_N"/>
    <property type="match status" value="1"/>
</dbReference>
<dbReference type="InterPro" id="IPR046373">
    <property type="entry name" value="Acyl-CoA_Oxase/DH_mid-dom_sf"/>
</dbReference>
<organism evidence="3 4">
    <name type="scientific">Pararobbsia silviterrae</name>
    <dbReference type="NCBI Taxonomy" id="1792498"/>
    <lineage>
        <taxon>Bacteria</taxon>
        <taxon>Pseudomonadati</taxon>
        <taxon>Pseudomonadota</taxon>
        <taxon>Betaproteobacteria</taxon>
        <taxon>Burkholderiales</taxon>
        <taxon>Burkholderiaceae</taxon>
        <taxon>Pararobbsia</taxon>
    </lineage>
</organism>
<dbReference type="Gene3D" id="1.10.540.10">
    <property type="entry name" value="Acyl-CoA dehydrogenase/oxidase, N-terminal domain"/>
    <property type="match status" value="1"/>
</dbReference>
<reference evidence="3 4" key="1">
    <citation type="submission" date="2018-10" db="EMBL/GenBank/DDBJ databases">
        <title>Robbsia sp. DHC34, isolated from soil.</title>
        <authorList>
            <person name="Gao Z.-H."/>
            <person name="Qiu L.-H."/>
        </authorList>
    </citation>
    <scope>NUCLEOTIDE SEQUENCE [LARGE SCALE GENOMIC DNA]</scope>
    <source>
        <strain evidence="3 4">DHC34</strain>
    </source>
</reference>
<dbReference type="Gene3D" id="2.40.110.10">
    <property type="entry name" value="Butyryl-CoA Dehydrogenase, subunit A, domain 2"/>
    <property type="match status" value="1"/>
</dbReference>
<evidence type="ECO:0000313" key="4">
    <source>
        <dbReference type="Proteomes" id="UP000270342"/>
    </source>
</evidence>
<dbReference type="PANTHER" id="PTHR43884">
    <property type="entry name" value="ACYL-COA DEHYDROGENASE"/>
    <property type="match status" value="1"/>
</dbReference>
<feature type="coiled-coil region" evidence="1">
    <location>
        <begin position="255"/>
        <end position="282"/>
    </location>
</feature>
<evidence type="ECO:0000259" key="2">
    <source>
        <dbReference type="Pfam" id="PF02771"/>
    </source>
</evidence>
<keyword evidence="1" id="KW-0175">Coiled coil</keyword>
<dbReference type="Proteomes" id="UP000270342">
    <property type="component" value="Unassembled WGS sequence"/>
</dbReference>
<dbReference type="EMBL" id="RBZU01000006">
    <property type="protein sequence ID" value="RKP53582.1"/>
    <property type="molecule type" value="Genomic_DNA"/>
</dbReference>
<dbReference type="InterPro" id="IPR009100">
    <property type="entry name" value="AcylCoA_DH/oxidase_NM_dom_sf"/>
</dbReference>
<dbReference type="InterPro" id="IPR013786">
    <property type="entry name" value="AcylCoA_DH/ox_N"/>
</dbReference>